<dbReference type="Gene3D" id="3.40.50.720">
    <property type="entry name" value="NAD(P)-binding Rossmann-like Domain"/>
    <property type="match status" value="1"/>
</dbReference>
<dbReference type="SUPFAM" id="SSF51735">
    <property type="entry name" value="NAD(P)-binding Rossmann-fold domains"/>
    <property type="match status" value="1"/>
</dbReference>
<keyword evidence="2" id="KW-0521">NADP</keyword>
<dbReference type="PANTHER" id="PTHR43490:SF99">
    <property type="entry name" value="SHORT-CHAIN DEHYDROGENASE_REDUCTASE"/>
    <property type="match status" value="1"/>
</dbReference>
<reference evidence="5 6" key="1">
    <citation type="submission" date="2019-03" db="EMBL/GenBank/DDBJ databases">
        <title>Genomic Encyclopedia of Type Strains, Phase IV (KMG-IV): sequencing the most valuable type-strain genomes for metagenomic binning, comparative biology and taxonomic classification.</title>
        <authorList>
            <person name="Goeker M."/>
        </authorList>
    </citation>
    <scope>NUCLEOTIDE SEQUENCE [LARGE SCALE GENOMIC DNA]</scope>
    <source>
        <strain evidence="5 6">DSM 45361</strain>
    </source>
</reference>
<dbReference type="InterPro" id="IPR045313">
    <property type="entry name" value="CBR1-like"/>
</dbReference>
<evidence type="ECO:0000256" key="1">
    <source>
        <dbReference type="ARBA" id="ARBA00006484"/>
    </source>
</evidence>
<dbReference type="PRINTS" id="PR00080">
    <property type="entry name" value="SDRFAMILY"/>
</dbReference>
<dbReference type="Proteomes" id="UP000295444">
    <property type="component" value="Unassembled WGS sequence"/>
</dbReference>
<dbReference type="InterPro" id="IPR036291">
    <property type="entry name" value="NAD(P)-bd_dom_sf"/>
</dbReference>
<evidence type="ECO:0000313" key="6">
    <source>
        <dbReference type="Proteomes" id="UP000295444"/>
    </source>
</evidence>
<gene>
    <name evidence="5" type="ORF">EV186_1021036</name>
</gene>
<dbReference type="AlphaFoldDB" id="A0A4R6SJP9"/>
<dbReference type="OrthoDB" id="9781117at2"/>
<dbReference type="InterPro" id="IPR002347">
    <property type="entry name" value="SDR_fam"/>
</dbReference>
<dbReference type="PRINTS" id="PR00081">
    <property type="entry name" value="GDHRDH"/>
</dbReference>
<dbReference type="CDD" id="cd05324">
    <property type="entry name" value="carb_red_PTCR-like_SDR_c"/>
    <property type="match status" value="1"/>
</dbReference>
<dbReference type="PANTHER" id="PTHR43490">
    <property type="entry name" value="(+)-NEOMENTHOL DEHYDROGENASE"/>
    <property type="match status" value="1"/>
</dbReference>
<comment type="similarity">
    <text evidence="1 4">Belongs to the short-chain dehydrogenases/reductases (SDR) family.</text>
</comment>
<name>A0A4R6SJP9_LABRH</name>
<evidence type="ECO:0000256" key="3">
    <source>
        <dbReference type="ARBA" id="ARBA00023002"/>
    </source>
</evidence>
<accession>A0A4R6SJP9</accession>
<dbReference type="RefSeq" id="WP_133849778.1">
    <property type="nucleotide sequence ID" value="NZ_SNXZ01000002.1"/>
</dbReference>
<sequence length="230" mass="24177">MSKTIALVTGANKGIGKEIARGLARLGHTVLVGARDTTRGKEAVAELEGDGDVRLQQLDVTDAESIAAAAQSIENEFGRLDVLVNNAGILSMTHDDLRPIYETNVFGVVDVTNALLPLLRRSSAGRIVNVSSFMGSLTMMSKRLDGVPVSLAYPTSKAALNAITVQWATMLADTPIKVNAVCPGYCDTDLNDHSGPRTPAQGAAIAIKMATVDSDGPSGTFVDDNGEIPW</sequence>
<protein>
    <submittedName>
        <fullName evidence="5">NAD(P)-dependent dehydrogenase (Short-subunit alcohol dehydrogenase family)</fullName>
    </submittedName>
</protein>
<dbReference type="Pfam" id="PF00106">
    <property type="entry name" value="adh_short"/>
    <property type="match status" value="1"/>
</dbReference>
<evidence type="ECO:0000256" key="4">
    <source>
        <dbReference type="RuleBase" id="RU000363"/>
    </source>
</evidence>
<evidence type="ECO:0000313" key="5">
    <source>
        <dbReference type="EMBL" id="TDQ01169.1"/>
    </source>
</evidence>
<proteinExistence type="inferred from homology"/>
<comment type="caution">
    <text evidence="5">The sequence shown here is derived from an EMBL/GenBank/DDBJ whole genome shotgun (WGS) entry which is preliminary data.</text>
</comment>
<organism evidence="5 6">
    <name type="scientific">Labedaea rhizosphaerae</name>
    <dbReference type="NCBI Taxonomy" id="598644"/>
    <lineage>
        <taxon>Bacteria</taxon>
        <taxon>Bacillati</taxon>
        <taxon>Actinomycetota</taxon>
        <taxon>Actinomycetes</taxon>
        <taxon>Pseudonocardiales</taxon>
        <taxon>Pseudonocardiaceae</taxon>
        <taxon>Labedaea</taxon>
    </lineage>
</organism>
<dbReference type="EMBL" id="SNXZ01000002">
    <property type="protein sequence ID" value="TDQ01169.1"/>
    <property type="molecule type" value="Genomic_DNA"/>
</dbReference>
<dbReference type="GO" id="GO:0016616">
    <property type="term" value="F:oxidoreductase activity, acting on the CH-OH group of donors, NAD or NADP as acceptor"/>
    <property type="evidence" value="ECO:0007669"/>
    <property type="project" value="InterPro"/>
</dbReference>
<evidence type="ECO:0000256" key="2">
    <source>
        <dbReference type="ARBA" id="ARBA00022857"/>
    </source>
</evidence>
<keyword evidence="3" id="KW-0560">Oxidoreductase</keyword>
<keyword evidence="6" id="KW-1185">Reference proteome</keyword>